<gene>
    <name evidence="2" type="ORF">DPMN_179617</name>
</gene>
<evidence type="ECO:0000313" key="2">
    <source>
        <dbReference type="EMBL" id="KAH3778164.1"/>
    </source>
</evidence>
<comment type="caution">
    <text evidence="2">The sequence shown here is derived from an EMBL/GenBank/DDBJ whole genome shotgun (WGS) entry which is preliminary data.</text>
</comment>
<reference evidence="2" key="2">
    <citation type="submission" date="2020-11" db="EMBL/GenBank/DDBJ databases">
        <authorList>
            <person name="McCartney M.A."/>
            <person name="Auch B."/>
            <person name="Kono T."/>
            <person name="Mallez S."/>
            <person name="Becker A."/>
            <person name="Gohl D.M."/>
            <person name="Silverstein K.A.T."/>
            <person name="Koren S."/>
            <person name="Bechman K.B."/>
            <person name="Herman A."/>
            <person name="Abrahante J.E."/>
            <person name="Garbe J."/>
        </authorList>
    </citation>
    <scope>NUCLEOTIDE SEQUENCE</scope>
    <source>
        <strain evidence="2">Duluth1</strain>
        <tissue evidence="2">Whole animal</tissue>
    </source>
</reference>
<accession>A0A9D4ECN6</accession>
<dbReference type="AlphaFoldDB" id="A0A9D4ECN6"/>
<sequence>MSSLINLSRLGGHLMHMNESRFSQRQAQFKYTEVVHLPFSVHLINLIIIIISSGQFQSQRLPLIGCLLTGGVARGGVLIVIDILIC</sequence>
<reference evidence="2" key="1">
    <citation type="journal article" date="2019" name="bioRxiv">
        <title>The Genome of the Zebra Mussel, Dreissena polymorpha: A Resource for Invasive Species Research.</title>
        <authorList>
            <person name="McCartney M.A."/>
            <person name="Auch B."/>
            <person name="Kono T."/>
            <person name="Mallez S."/>
            <person name="Zhang Y."/>
            <person name="Obille A."/>
            <person name="Becker A."/>
            <person name="Abrahante J.E."/>
            <person name="Garbe J."/>
            <person name="Badalamenti J.P."/>
            <person name="Herman A."/>
            <person name="Mangelson H."/>
            <person name="Liachko I."/>
            <person name="Sullivan S."/>
            <person name="Sone E.D."/>
            <person name="Koren S."/>
            <person name="Silverstein K.A.T."/>
            <person name="Beckman K.B."/>
            <person name="Gohl D.M."/>
        </authorList>
    </citation>
    <scope>NUCLEOTIDE SEQUENCE</scope>
    <source>
        <strain evidence="2">Duluth1</strain>
        <tissue evidence="2">Whole animal</tissue>
    </source>
</reference>
<name>A0A9D4ECN6_DREPO</name>
<feature type="transmembrane region" description="Helical" evidence="1">
    <location>
        <begin position="62"/>
        <end position="85"/>
    </location>
</feature>
<protein>
    <submittedName>
        <fullName evidence="2">Uncharacterized protein</fullName>
    </submittedName>
</protein>
<evidence type="ECO:0000313" key="3">
    <source>
        <dbReference type="Proteomes" id="UP000828390"/>
    </source>
</evidence>
<keyword evidence="3" id="KW-1185">Reference proteome</keyword>
<feature type="transmembrane region" description="Helical" evidence="1">
    <location>
        <begin position="34"/>
        <end position="56"/>
    </location>
</feature>
<keyword evidence="1" id="KW-0812">Transmembrane</keyword>
<evidence type="ECO:0000256" key="1">
    <source>
        <dbReference type="SAM" id="Phobius"/>
    </source>
</evidence>
<organism evidence="2 3">
    <name type="scientific">Dreissena polymorpha</name>
    <name type="common">Zebra mussel</name>
    <name type="synonym">Mytilus polymorpha</name>
    <dbReference type="NCBI Taxonomy" id="45954"/>
    <lineage>
        <taxon>Eukaryota</taxon>
        <taxon>Metazoa</taxon>
        <taxon>Spiralia</taxon>
        <taxon>Lophotrochozoa</taxon>
        <taxon>Mollusca</taxon>
        <taxon>Bivalvia</taxon>
        <taxon>Autobranchia</taxon>
        <taxon>Heteroconchia</taxon>
        <taxon>Euheterodonta</taxon>
        <taxon>Imparidentia</taxon>
        <taxon>Neoheterodontei</taxon>
        <taxon>Myida</taxon>
        <taxon>Dreissenoidea</taxon>
        <taxon>Dreissenidae</taxon>
        <taxon>Dreissena</taxon>
    </lineage>
</organism>
<keyword evidence="1" id="KW-1133">Transmembrane helix</keyword>
<proteinExistence type="predicted"/>
<dbReference type="EMBL" id="JAIWYP010000009">
    <property type="protein sequence ID" value="KAH3778164.1"/>
    <property type="molecule type" value="Genomic_DNA"/>
</dbReference>
<keyword evidence="1" id="KW-0472">Membrane</keyword>
<dbReference type="Proteomes" id="UP000828390">
    <property type="component" value="Unassembled WGS sequence"/>
</dbReference>